<comment type="function">
    <text evidence="6">Deoxyribonuclease which catalyzes (in vitro) the decatenation of kinetoplast DNA, which are circular DNA catenated to each other, producing linear DNA molecules. Plays an important role in chromosomal segregation and cell cycle progression during eye development probably via its DNA decatenation activity.</text>
</comment>
<feature type="binding site" evidence="7">
    <location>
        <position position="188"/>
    </location>
    <ligand>
        <name>a divalent metal cation</name>
        <dbReference type="ChEBI" id="CHEBI:60240"/>
        <label>2</label>
    </ligand>
</feature>
<dbReference type="GO" id="GO:0005829">
    <property type="term" value="C:cytosol"/>
    <property type="evidence" value="ECO:0007669"/>
    <property type="project" value="TreeGrafter"/>
</dbReference>
<dbReference type="PANTHER" id="PTHR10060">
    <property type="entry name" value="TATD FAMILY DEOXYRIBONUCLEASE"/>
    <property type="match status" value="1"/>
</dbReference>
<dbReference type="PANTHER" id="PTHR10060:SF15">
    <property type="entry name" value="DEOXYRIBONUCLEASE TATDN1"/>
    <property type="match status" value="1"/>
</dbReference>
<dbReference type="AlphaFoldDB" id="A0A553N959"/>
<dbReference type="OrthoDB" id="6079689at2759"/>
<dbReference type="InterPro" id="IPR050891">
    <property type="entry name" value="TatD-type_Hydrolase"/>
</dbReference>
<dbReference type="OMA" id="YGGSQKH"/>
<dbReference type="CDD" id="cd01310">
    <property type="entry name" value="TatD_DNAse"/>
    <property type="match status" value="1"/>
</dbReference>
<dbReference type="GO" id="GO:0046872">
    <property type="term" value="F:metal ion binding"/>
    <property type="evidence" value="ECO:0007669"/>
    <property type="project" value="UniProtKB-KW"/>
</dbReference>
<evidence type="ECO:0000256" key="5">
    <source>
        <dbReference type="ARBA" id="ARBA00039767"/>
    </source>
</evidence>
<keyword evidence="2" id="KW-0540">Nuclease</keyword>
<evidence type="ECO:0000256" key="6">
    <source>
        <dbReference type="ARBA" id="ARBA00045223"/>
    </source>
</evidence>
<name>A0A553N959_TIGCA</name>
<comment type="caution">
    <text evidence="8">The sequence shown here is derived from an EMBL/GenBank/DDBJ whole genome shotgun (WGS) entry which is preliminary data.</text>
</comment>
<feature type="binding site" evidence="7">
    <location>
        <position position="126"/>
    </location>
    <ligand>
        <name>a divalent metal cation</name>
        <dbReference type="ChEBI" id="CHEBI:60240"/>
        <label>1</label>
    </ligand>
</feature>
<dbReference type="SUPFAM" id="SSF51556">
    <property type="entry name" value="Metallo-dependent hydrolases"/>
    <property type="match status" value="1"/>
</dbReference>
<sequence length="316" mass="35970">MGSVVRPFVGLTIPNMKFIDIGANLTDLMYTGWYNGSQKHEPDLDAVLERSWRSGVDKLIITGGNAQESTKAAAMAQTNDKLYCTVGCHPTRCGEFESHPEGPEAYMSELEQIIAQNRERVLAYGEFGLDYQRLNFCPKDIQLKYFEKQLEACEKLKLPMFLHCRDAAEDLTRILTKFEGRLQGGVVHSFDGTWDEAEKIMGLGYFIGLNGCSLRTPDNLEVVKRLPVNRLMIETDCPWCEIRPSHPGYKLIQTRYDEQYPSVKKEKWKPGSMVKSRNEPCNIVQVLEVIAAVKEMNPVELSTIIYFNTSNMFFSQ</sequence>
<dbReference type="InterPro" id="IPR032466">
    <property type="entry name" value="Metal_Hydrolase"/>
</dbReference>
<evidence type="ECO:0000256" key="2">
    <source>
        <dbReference type="ARBA" id="ARBA00022722"/>
    </source>
</evidence>
<accession>A0A553N959</accession>
<comment type="similarity">
    <text evidence="1">Belongs to the metallo-dependent hydrolases superfamily. TatD-type hydrolase family.</text>
</comment>
<evidence type="ECO:0000313" key="9">
    <source>
        <dbReference type="Proteomes" id="UP000318571"/>
    </source>
</evidence>
<feature type="binding site" evidence="7">
    <location>
        <position position="236"/>
    </location>
    <ligand>
        <name>a divalent metal cation</name>
        <dbReference type="ChEBI" id="CHEBI:60240"/>
        <label>1</label>
    </ligand>
</feature>
<evidence type="ECO:0000256" key="4">
    <source>
        <dbReference type="ARBA" id="ARBA00022801"/>
    </source>
</evidence>
<feature type="binding site" evidence="7">
    <location>
        <position position="163"/>
    </location>
    <ligand>
        <name>a divalent metal cation</name>
        <dbReference type="ChEBI" id="CHEBI:60240"/>
        <label>2</label>
    </ligand>
</feature>
<evidence type="ECO:0000256" key="7">
    <source>
        <dbReference type="PIRSR" id="PIRSR005902-1"/>
    </source>
</evidence>
<dbReference type="EMBL" id="VCGU01000459">
    <property type="protein sequence ID" value="TRY61988.1"/>
    <property type="molecule type" value="Genomic_DNA"/>
</dbReference>
<dbReference type="PROSITE" id="PS01091">
    <property type="entry name" value="TATD_3"/>
    <property type="match status" value="1"/>
</dbReference>
<reference evidence="8 9" key="1">
    <citation type="journal article" date="2018" name="Nat. Ecol. Evol.">
        <title>Genomic signatures of mitonuclear coevolution across populations of Tigriopus californicus.</title>
        <authorList>
            <person name="Barreto F.S."/>
            <person name="Watson E.T."/>
            <person name="Lima T.G."/>
            <person name="Willett C.S."/>
            <person name="Edmands S."/>
            <person name="Li W."/>
            <person name="Burton R.S."/>
        </authorList>
    </citation>
    <scope>NUCLEOTIDE SEQUENCE [LARGE SCALE GENOMIC DNA]</scope>
    <source>
        <strain evidence="8 9">San Diego</strain>
    </source>
</reference>
<dbReference type="InterPro" id="IPR001130">
    <property type="entry name" value="TatD-like"/>
</dbReference>
<dbReference type="PROSITE" id="PS01090">
    <property type="entry name" value="TATD_2"/>
    <property type="match status" value="1"/>
</dbReference>
<organism evidence="8 9">
    <name type="scientific">Tigriopus californicus</name>
    <name type="common">Marine copepod</name>
    <dbReference type="NCBI Taxonomy" id="6832"/>
    <lineage>
        <taxon>Eukaryota</taxon>
        <taxon>Metazoa</taxon>
        <taxon>Ecdysozoa</taxon>
        <taxon>Arthropoda</taxon>
        <taxon>Crustacea</taxon>
        <taxon>Multicrustacea</taxon>
        <taxon>Hexanauplia</taxon>
        <taxon>Copepoda</taxon>
        <taxon>Harpacticoida</taxon>
        <taxon>Harpacticidae</taxon>
        <taxon>Tigriopus</taxon>
    </lineage>
</organism>
<dbReference type="Pfam" id="PF01026">
    <property type="entry name" value="TatD_DNase"/>
    <property type="match status" value="1"/>
</dbReference>
<dbReference type="Gene3D" id="3.20.20.140">
    <property type="entry name" value="Metal-dependent hydrolases"/>
    <property type="match status" value="1"/>
</dbReference>
<dbReference type="InterPro" id="IPR018228">
    <property type="entry name" value="DNase_TatD-rel_CS"/>
</dbReference>
<proteinExistence type="inferred from homology"/>
<evidence type="ECO:0000256" key="3">
    <source>
        <dbReference type="ARBA" id="ARBA00022723"/>
    </source>
</evidence>
<dbReference type="STRING" id="6832.A0A553N959"/>
<protein>
    <recommendedName>
        <fullName evidence="5">Deoxyribonuclease TATDN1</fullName>
    </recommendedName>
</protein>
<gene>
    <name evidence="8" type="ORF">TCAL_10713</name>
</gene>
<evidence type="ECO:0000313" key="8">
    <source>
        <dbReference type="EMBL" id="TRY61988.1"/>
    </source>
</evidence>
<dbReference type="GO" id="GO:0008296">
    <property type="term" value="F:3'-5'-DNA exonuclease activity"/>
    <property type="evidence" value="ECO:0007669"/>
    <property type="project" value="TreeGrafter"/>
</dbReference>
<dbReference type="Proteomes" id="UP000318571">
    <property type="component" value="Chromosome 8"/>
</dbReference>
<evidence type="ECO:0000256" key="1">
    <source>
        <dbReference type="ARBA" id="ARBA00009275"/>
    </source>
</evidence>
<keyword evidence="9" id="KW-1185">Reference proteome</keyword>
<keyword evidence="4" id="KW-0378">Hydrolase</keyword>
<keyword evidence="3 7" id="KW-0479">Metal-binding</keyword>
<dbReference type="FunFam" id="3.20.20.140:FF:000040">
    <property type="entry name" value="Putative tatD related deoxyribonuclease"/>
    <property type="match status" value="1"/>
</dbReference>
<dbReference type="PIRSF" id="PIRSF005902">
    <property type="entry name" value="DNase_TatD"/>
    <property type="match status" value="1"/>
</dbReference>